<evidence type="ECO:0000259" key="1">
    <source>
        <dbReference type="SMART" id="SM00471"/>
    </source>
</evidence>
<evidence type="ECO:0000313" key="2">
    <source>
        <dbReference type="EMBL" id="GLI94805.1"/>
    </source>
</evidence>
<keyword evidence="3" id="KW-1185">Reference proteome</keyword>
<dbReference type="Gene3D" id="1.10.3210.10">
    <property type="entry name" value="Hypothetical protein af1432"/>
    <property type="match status" value="1"/>
</dbReference>
<name>A0A9W6LTJ6_9HYPH</name>
<comment type="caution">
    <text evidence="2">The sequence shown here is derived from an EMBL/GenBank/DDBJ whole genome shotgun (WGS) entry which is preliminary data.</text>
</comment>
<dbReference type="SMART" id="SM00471">
    <property type="entry name" value="HDc"/>
    <property type="match status" value="1"/>
</dbReference>
<gene>
    <name evidence="2" type="ORF">LMG27198_37970</name>
</gene>
<dbReference type="CDD" id="cd00077">
    <property type="entry name" value="HDc"/>
    <property type="match status" value="1"/>
</dbReference>
<dbReference type="RefSeq" id="WP_281805012.1">
    <property type="nucleotide sequence ID" value="NZ_BSEC01000001.1"/>
</dbReference>
<dbReference type="SUPFAM" id="SSF109604">
    <property type="entry name" value="HD-domain/PDEase-like"/>
    <property type="match status" value="1"/>
</dbReference>
<protein>
    <submittedName>
        <fullName evidence="2">Metal-dependent phosphohydrolase</fullName>
    </submittedName>
</protein>
<reference evidence="2" key="1">
    <citation type="journal article" date="2023" name="Int. J. Syst. Evol. Microbiol.">
        <title>Methylocystis iwaonis sp. nov., a type II methane-oxidizing bacterium from surface soil of a rice paddy field in Japan, and emended description of the genus Methylocystis (ex Whittenbury et al. 1970) Bowman et al. 1993.</title>
        <authorList>
            <person name="Kaise H."/>
            <person name="Sawadogo J.B."/>
            <person name="Alam M.S."/>
            <person name="Ueno C."/>
            <person name="Dianou D."/>
            <person name="Shinjo R."/>
            <person name="Asakawa S."/>
        </authorList>
    </citation>
    <scope>NUCLEOTIDE SEQUENCE</scope>
    <source>
        <strain evidence="2">LMG27198</strain>
    </source>
</reference>
<dbReference type="InterPro" id="IPR003607">
    <property type="entry name" value="HD/PDEase_dom"/>
</dbReference>
<evidence type="ECO:0000313" key="3">
    <source>
        <dbReference type="Proteomes" id="UP001144323"/>
    </source>
</evidence>
<sequence>MLDVVGLVADTFSRTLTEDYRRTYSSSAGRYVEIVEYASRIAIERIGESNALYHNFEHTMLVTQVGWDILKGKALHVSVDAKEAAHFLLACLFHDIGYVRGICREDSRDGVVCNLNGDKISLPAGTSDAALAPYHVDRSKLFILERAAFTDLLDGERIARAVEMTRFPFPDDADHAETDTEAGLVRAADLIGQLADPYYPRKCVALFYEFEEIGTNRQFGYSSPEDLLKNYPKFFWNTTFPYIKTGLRYLDYTSSGRQWTANLFRHVFASEHMEDLAR</sequence>
<organism evidence="2 3">
    <name type="scientific">Methylocystis echinoides</name>
    <dbReference type="NCBI Taxonomy" id="29468"/>
    <lineage>
        <taxon>Bacteria</taxon>
        <taxon>Pseudomonadati</taxon>
        <taxon>Pseudomonadota</taxon>
        <taxon>Alphaproteobacteria</taxon>
        <taxon>Hyphomicrobiales</taxon>
        <taxon>Methylocystaceae</taxon>
        <taxon>Methylocystis</taxon>
    </lineage>
</organism>
<feature type="domain" description="HD/PDEase" evidence="1">
    <location>
        <begin position="51"/>
        <end position="203"/>
    </location>
</feature>
<dbReference type="AlphaFoldDB" id="A0A9W6LTJ6"/>
<proteinExistence type="predicted"/>
<dbReference type="EMBL" id="BSEC01000001">
    <property type="protein sequence ID" value="GLI94805.1"/>
    <property type="molecule type" value="Genomic_DNA"/>
</dbReference>
<dbReference type="Proteomes" id="UP001144323">
    <property type="component" value="Unassembled WGS sequence"/>
</dbReference>
<accession>A0A9W6LTJ6</accession>